<evidence type="ECO:0000313" key="5">
    <source>
        <dbReference type="EMBL" id="GJM60475.1"/>
    </source>
</evidence>
<comment type="caution">
    <text evidence="5">The sequence shown here is derived from an EMBL/GenBank/DDBJ whole genome shotgun (WGS) entry which is preliminary data.</text>
</comment>
<name>A0AAN5AII7_9BACT</name>
<dbReference type="RefSeq" id="WP_338236219.1">
    <property type="nucleotide sequence ID" value="NZ_BQKE01000001.1"/>
</dbReference>
<keyword evidence="2" id="KW-0808">Transferase</keyword>
<reference evidence="5 6" key="1">
    <citation type="submission" date="2021-12" db="EMBL/GenBank/DDBJ databases">
        <title>Genome sequencing of bacteria with rrn-lacking chromosome and rrn-plasmid.</title>
        <authorList>
            <person name="Anda M."/>
            <person name="Iwasaki W."/>
        </authorList>
    </citation>
    <scope>NUCLEOTIDE SEQUENCE [LARGE SCALE GENOMIC DNA]</scope>
    <source>
        <strain evidence="5 6">NBRC 15940</strain>
    </source>
</reference>
<dbReference type="GO" id="GO:0016757">
    <property type="term" value="F:glycosyltransferase activity"/>
    <property type="evidence" value="ECO:0007669"/>
    <property type="project" value="UniProtKB-KW"/>
</dbReference>
<sequence length="388" mass="44571">MKLNSQKLKSIARRAINTHELGNFLAPLTSLKAFPIIYSSPKEFKQIIPTYTLNPVVPVATFQYYRQDYKVQHEPVIISNDGLHVVKDGLLFSDNLFENILIKEGKIIQPLSMIHQIGHQANHDPEQYFLPRMESTSHLAGRVFNLLAGGGKNNYFHWMVDALAKTALLIKSGDFETIDWFLVSAHELPFQKQSLALIGIPPSKIKVMKENTFLSFDELWCASSSRHNGWYKPWTQEFFNDIKTPITYSPEKIYISRRDTTQRKVINEDEIIPILEDMGFAILDLGNYTLGEQINLFRNAKSIIAPHGAALTNLFYCKKGTRVLEIFPEEYTSPLYYELCLRKEMNYRMLICPSVNNSHRDGKLSSAKKAHIKINLDEFKKITASFFT</sequence>
<evidence type="ECO:0000313" key="6">
    <source>
        <dbReference type="Proteomes" id="UP001310022"/>
    </source>
</evidence>
<gene>
    <name evidence="5" type="ORF">PEDI_10270</name>
</gene>
<accession>A0AAN5AII7</accession>
<dbReference type="InterPro" id="IPR049625">
    <property type="entry name" value="Glyco_transf_61_cat"/>
</dbReference>
<organism evidence="5 6">
    <name type="scientific">Persicobacter diffluens</name>
    <dbReference type="NCBI Taxonomy" id="981"/>
    <lineage>
        <taxon>Bacteria</taxon>
        <taxon>Pseudomonadati</taxon>
        <taxon>Bacteroidota</taxon>
        <taxon>Cytophagia</taxon>
        <taxon>Cytophagales</taxon>
        <taxon>Persicobacteraceae</taxon>
        <taxon>Persicobacter</taxon>
    </lineage>
</organism>
<dbReference type="PANTHER" id="PTHR20961">
    <property type="entry name" value="GLYCOSYLTRANSFERASE"/>
    <property type="match status" value="1"/>
</dbReference>
<protein>
    <recommendedName>
        <fullName evidence="4">Glycosyltransferase 61 catalytic domain-containing protein</fullName>
    </recommendedName>
</protein>
<dbReference type="EMBL" id="BQKE01000001">
    <property type="protein sequence ID" value="GJM60475.1"/>
    <property type="molecule type" value="Genomic_DNA"/>
</dbReference>
<dbReference type="Pfam" id="PF04577">
    <property type="entry name" value="Glyco_transf_61"/>
    <property type="match status" value="1"/>
</dbReference>
<keyword evidence="1" id="KW-0328">Glycosyltransferase</keyword>
<feature type="domain" description="Glycosyltransferase 61 catalytic" evidence="4">
    <location>
        <begin position="155"/>
        <end position="324"/>
    </location>
</feature>
<evidence type="ECO:0000256" key="3">
    <source>
        <dbReference type="ARBA" id="ARBA00023180"/>
    </source>
</evidence>
<proteinExistence type="predicted"/>
<dbReference type="InterPro" id="IPR007657">
    <property type="entry name" value="Glycosyltransferase_61"/>
</dbReference>
<dbReference type="AlphaFoldDB" id="A0AAN5AII7"/>
<dbReference type="Proteomes" id="UP001310022">
    <property type="component" value="Unassembled WGS sequence"/>
</dbReference>
<evidence type="ECO:0000256" key="1">
    <source>
        <dbReference type="ARBA" id="ARBA00022676"/>
    </source>
</evidence>
<evidence type="ECO:0000259" key="4">
    <source>
        <dbReference type="Pfam" id="PF04577"/>
    </source>
</evidence>
<evidence type="ECO:0000256" key="2">
    <source>
        <dbReference type="ARBA" id="ARBA00022679"/>
    </source>
</evidence>
<keyword evidence="3" id="KW-0325">Glycoprotein</keyword>
<keyword evidence="6" id="KW-1185">Reference proteome</keyword>